<keyword evidence="2" id="KW-0548">Nucleotidyltransferase</keyword>
<dbReference type="InterPro" id="IPR012337">
    <property type="entry name" value="RNaseH-like_sf"/>
</dbReference>
<comment type="catalytic activity">
    <reaction evidence="13">
        <text>DNA(n) + a 2'-deoxyribonucleoside 5'-triphosphate = DNA(n+1) + diphosphate</text>
        <dbReference type="Rhea" id="RHEA:22508"/>
        <dbReference type="Rhea" id="RHEA-COMP:17339"/>
        <dbReference type="Rhea" id="RHEA-COMP:17340"/>
        <dbReference type="ChEBI" id="CHEBI:33019"/>
        <dbReference type="ChEBI" id="CHEBI:61560"/>
        <dbReference type="ChEBI" id="CHEBI:173112"/>
        <dbReference type="EC" id="2.7.7.49"/>
    </reaction>
</comment>
<dbReference type="PANTHER" id="PTHR42648">
    <property type="entry name" value="TRANSPOSASE, PUTATIVE-RELATED"/>
    <property type="match status" value="1"/>
</dbReference>
<evidence type="ECO:0000256" key="6">
    <source>
        <dbReference type="ARBA" id="ARBA00022801"/>
    </source>
</evidence>
<keyword evidence="5" id="KW-0255">Endonuclease</keyword>
<dbReference type="InterPro" id="IPR036397">
    <property type="entry name" value="RNaseH_sf"/>
</dbReference>
<dbReference type="EMBL" id="AVOT02010004">
    <property type="protein sequence ID" value="MBW0489289.1"/>
    <property type="molecule type" value="Genomic_DNA"/>
</dbReference>
<dbReference type="GO" id="GO:0046872">
    <property type="term" value="F:metal ion binding"/>
    <property type="evidence" value="ECO:0007669"/>
    <property type="project" value="UniProtKB-KW"/>
</dbReference>
<sequence length="421" mass="46954">MFHSKNVFTSLVKNTKLPVTMGDSSSNLMPKGIGTVNLLSNNQHLTFPNLNCNLVSLLKLFDKELIINRHEDSFSLTTEGKVLLHGKIENNLMKVDYHLPTANRTVLNDYPWNERLRHVGESVIKSMGLSSTATACKVCALNKAHRLPFKDHFEPAHLPLDCVHIDLVGPISPPSISGCKYILTIVDQATSFKIVCFLKNKSDAFHHFSPAYTPEHNGFAERANRTILEKTRCMLNATNLPNSYWAETVSTANLLSNSVPTPSRHNHLPHTLWTGLPPRIKKLRVFGCQAIVMTPKEHQDSKLGPTGVEGILLGYQNNSSAYRVLCLSNRKILISRHPLPEHQPSPNLTPDTQELVDEPQVPVNQDESTTVDETRLADDPAPTCPESEPNRRPIRIKVIGPRHPTLVSSAINPDNILSYPR</sequence>
<keyword evidence="4" id="KW-0479">Metal-binding</keyword>
<accession>A0A9Q3CRN5</accession>
<dbReference type="Pfam" id="PF25597">
    <property type="entry name" value="SH3_retrovirus"/>
    <property type="match status" value="1"/>
</dbReference>
<dbReference type="GO" id="GO:0032196">
    <property type="term" value="P:transposition"/>
    <property type="evidence" value="ECO:0007669"/>
    <property type="project" value="UniProtKB-KW"/>
</dbReference>
<dbReference type="SUPFAM" id="SSF53098">
    <property type="entry name" value="Ribonuclease H-like"/>
    <property type="match status" value="1"/>
</dbReference>
<evidence type="ECO:0000256" key="1">
    <source>
        <dbReference type="ARBA" id="ARBA00022578"/>
    </source>
</evidence>
<evidence type="ECO:0000256" key="14">
    <source>
        <dbReference type="ARBA" id="ARBA00049244"/>
    </source>
</evidence>
<dbReference type="Gene3D" id="3.30.420.10">
    <property type="entry name" value="Ribonuclease H-like superfamily/Ribonuclease H"/>
    <property type="match status" value="2"/>
</dbReference>
<dbReference type="GO" id="GO:0005634">
    <property type="term" value="C:nucleus"/>
    <property type="evidence" value="ECO:0007669"/>
    <property type="project" value="UniProtKB-ARBA"/>
</dbReference>
<dbReference type="GO" id="GO:0003964">
    <property type="term" value="F:RNA-directed DNA polymerase activity"/>
    <property type="evidence" value="ECO:0007669"/>
    <property type="project" value="UniProtKB-KW"/>
</dbReference>
<keyword evidence="8" id="KW-0694">RNA-binding</keyword>
<dbReference type="InterPro" id="IPR001584">
    <property type="entry name" value="Integrase_cat-core"/>
</dbReference>
<dbReference type="InterPro" id="IPR057670">
    <property type="entry name" value="SH3_retrovirus"/>
</dbReference>
<dbReference type="GO" id="GO:0003887">
    <property type="term" value="F:DNA-directed DNA polymerase activity"/>
    <property type="evidence" value="ECO:0007669"/>
    <property type="project" value="UniProtKB-KW"/>
</dbReference>
<feature type="domain" description="Integrase catalytic" evidence="16">
    <location>
        <begin position="185"/>
        <end position="277"/>
    </location>
</feature>
<keyword evidence="6" id="KW-0378">Hydrolase</keyword>
<comment type="caution">
    <text evidence="17">The sequence shown here is derived from an EMBL/GenBank/DDBJ whole genome shotgun (WGS) entry which is preliminary data.</text>
</comment>
<keyword evidence="18" id="KW-1185">Reference proteome</keyword>
<evidence type="ECO:0000256" key="3">
    <source>
        <dbReference type="ARBA" id="ARBA00022722"/>
    </source>
</evidence>
<gene>
    <name evidence="17" type="ORF">O181_029004</name>
</gene>
<evidence type="ECO:0000256" key="11">
    <source>
        <dbReference type="ARBA" id="ARBA00022932"/>
    </source>
</evidence>
<keyword evidence="3" id="KW-0540">Nuclease</keyword>
<dbReference type="Proteomes" id="UP000765509">
    <property type="component" value="Unassembled WGS sequence"/>
</dbReference>
<keyword evidence="7" id="KW-0460">Magnesium</keyword>
<dbReference type="PANTHER" id="PTHR42648:SF11">
    <property type="entry name" value="TRANSPOSON TY4-P GAG-POL POLYPROTEIN"/>
    <property type="match status" value="1"/>
</dbReference>
<keyword evidence="11" id="KW-0239">DNA-directed DNA polymerase</keyword>
<keyword evidence="9" id="KW-0229">DNA integration</keyword>
<dbReference type="InterPro" id="IPR039537">
    <property type="entry name" value="Retrotran_Ty1/copia-like"/>
</dbReference>
<dbReference type="GO" id="GO:0003723">
    <property type="term" value="F:RNA binding"/>
    <property type="evidence" value="ECO:0007669"/>
    <property type="project" value="UniProtKB-KW"/>
</dbReference>
<evidence type="ECO:0000256" key="12">
    <source>
        <dbReference type="ARBA" id="ARBA00023172"/>
    </source>
</evidence>
<evidence type="ECO:0000256" key="7">
    <source>
        <dbReference type="ARBA" id="ARBA00022842"/>
    </source>
</evidence>
<organism evidence="17 18">
    <name type="scientific">Austropuccinia psidii MF-1</name>
    <dbReference type="NCBI Taxonomy" id="1389203"/>
    <lineage>
        <taxon>Eukaryota</taxon>
        <taxon>Fungi</taxon>
        <taxon>Dikarya</taxon>
        <taxon>Basidiomycota</taxon>
        <taxon>Pucciniomycotina</taxon>
        <taxon>Pucciniomycetes</taxon>
        <taxon>Pucciniales</taxon>
        <taxon>Sphaerophragmiaceae</taxon>
        <taxon>Austropuccinia</taxon>
    </lineage>
</organism>
<dbReference type="PROSITE" id="PS50994">
    <property type="entry name" value="INTEGRASE"/>
    <property type="match status" value="1"/>
</dbReference>
<evidence type="ECO:0000256" key="4">
    <source>
        <dbReference type="ARBA" id="ARBA00022723"/>
    </source>
</evidence>
<evidence type="ECO:0000256" key="13">
    <source>
        <dbReference type="ARBA" id="ARBA00048173"/>
    </source>
</evidence>
<evidence type="ECO:0000256" key="9">
    <source>
        <dbReference type="ARBA" id="ARBA00022908"/>
    </source>
</evidence>
<dbReference type="GO" id="GO:0015074">
    <property type="term" value="P:DNA integration"/>
    <property type="evidence" value="ECO:0007669"/>
    <property type="project" value="UniProtKB-KW"/>
</dbReference>
<evidence type="ECO:0000256" key="10">
    <source>
        <dbReference type="ARBA" id="ARBA00022918"/>
    </source>
</evidence>
<keyword evidence="11" id="KW-0808">Transferase</keyword>
<proteinExistence type="predicted"/>
<evidence type="ECO:0000256" key="8">
    <source>
        <dbReference type="ARBA" id="ARBA00022884"/>
    </source>
</evidence>
<dbReference type="GO" id="GO:0006310">
    <property type="term" value="P:DNA recombination"/>
    <property type="evidence" value="ECO:0007669"/>
    <property type="project" value="UniProtKB-KW"/>
</dbReference>
<evidence type="ECO:0000256" key="5">
    <source>
        <dbReference type="ARBA" id="ARBA00022759"/>
    </source>
</evidence>
<reference evidence="17" key="1">
    <citation type="submission" date="2021-03" db="EMBL/GenBank/DDBJ databases">
        <title>Draft genome sequence of rust myrtle Austropuccinia psidii MF-1, a brazilian biotype.</title>
        <authorList>
            <person name="Quecine M.C."/>
            <person name="Pachon D.M.R."/>
            <person name="Bonatelli M.L."/>
            <person name="Correr F.H."/>
            <person name="Franceschini L.M."/>
            <person name="Leite T.F."/>
            <person name="Margarido G.R.A."/>
            <person name="Almeida C.A."/>
            <person name="Ferrarezi J.A."/>
            <person name="Labate C.A."/>
        </authorList>
    </citation>
    <scope>NUCLEOTIDE SEQUENCE</scope>
    <source>
        <strain evidence="17">MF-1</strain>
    </source>
</reference>
<keyword evidence="12" id="KW-0233">DNA recombination</keyword>
<evidence type="ECO:0000256" key="15">
    <source>
        <dbReference type="SAM" id="MobiDB-lite"/>
    </source>
</evidence>
<evidence type="ECO:0000259" key="16">
    <source>
        <dbReference type="PROSITE" id="PS50994"/>
    </source>
</evidence>
<dbReference type="AlphaFoldDB" id="A0A9Q3CRN5"/>
<evidence type="ECO:0000313" key="18">
    <source>
        <dbReference type="Proteomes" id="UP000765509"/>
    </source>
</evidence>
<feature type="region of interest" description="Disordered" evidence="15">
    <location>
        <begin position="360"/>
        <end position="392"/>
    </location>
</feature>
<dbReference type="OrthoDB" id="3243429at2759"/>
<keyword evidence="10" id="KW-0695">RNA-directed DNA polymerase</keyword>
<keyword evidence="1" id="KW-0815">Transposition</keyword>
<dbReference type="GO" id="GO:0016787">
    <property type="term" value="F:hydrolase activity"/>
    <property type="evidence" value="ECO:0007669"/>
    <property type="project" value="UniProtKB-KW"/>
</dbReference>
<protein>
    <recommendedName>
        <fullName evidence="16">Integrase catalytic domain-containing protein</fullName>
    </recommendedName>
</protein>
<evidence type="ECO:0000256" key="2">
    <source>
        <dbReference type="ARBA" id="ARBA00022695"/>
    </source>
</evidence>
<comment type="catalytic activity">
    <reaction evidence="14">
        <text>DNA(n) + a 2'-deoxyribonucleoside 5'-triphosphate = DNA(n+1) + diphosphate</text>
        <dbReference type="Rhea" id="RHEA:22508"/>
        <dbReference type="Rhea" id="RHEA-COMP:17339"/>
        <dbReference type="Rhea" id="RHEA-COMP:17340"/>
        <dbReference type="ChEBI" id="CHEBI:33019"/>
        <dbReference type="ChEBI" id="CHEBI:61560"/>
        <dbReference type="ChEBI" id="CHEBI:173112"/>
        <dbReference type="EC" id="2.7.7.7"/>
    </reaction>
</comment>
<evidence type="ECO:0000313" key="17">
    <source>
        <dbReference type="EMBL" id="MBW0489289.1"/>
    </source>
</evidence>
<dbReference type="GO" id="GO:0004519">
    <property type="term" value="F:endonuclease activity"/>
    <property type="evidence" value="ECO:0007669"/>
    <property type="project" value="UniProtKB-KW"/>
</dbReference>
<name>A0A9Q3CRN5_9BASI</name>